<name>A0ABV0NEM4_9TELE</name>
<comment type="caution">
    <text evidence="2">The sequence shown here is derived from an EMBL/GenBank/DDBJ whole genome shotgun (WGS) entry which is preliminary data.</text>
</comment>
<protein>
    <recommendedName>
        <fullName evidence="1">HAT C-terminal dimerisation domain-containing protein</fullName>
    </recommendedName>
</protein>
<dbReference type="Pfam" id="PF05699">
    <property type="entry name" value="Dimer_Tnp_hAT"/>
    <property type="match status" value="1"/>
</dbReference>
<evidence type="ECO:0000313" key="3">
    <source>
        <dbReference type="Proteomes" id="UP001476798"/>
    </source>
</evidence>
<gene>
    <name evidence="2" type="ORF">GOODEAATRI_020724</name>
</gene>
<accession>A0ABV0NEM4</accession>
<feature type="domain" description="HAT C-terminal dimerisation" evidence="1">
    <location>
        <begin position="96"/>
        <end position="129"/>
    </location>
</feature>
<proteinExistence type="predicted"/>
<organism evidence="2 3">
    <name type="scientific">Goodea atripinnis</name>
    <dbReference type="NCBI Taxonomy" id="208336"/>
    <lineage>
        <taxon>Eukaryota</taxon>
        <taxon>Metazoa</taxon>
        <taxon>Chordata</taxon>
        <taxon>Craniata</taxon>
        <taxon>Vertebrata</taxon>
        <taxon>Euteleostomi</taxon>
        <taxon>Actinopterygii</taxon>
        <taxon>Neopterygii</taxon>
        <taxon>Teleostei</taxon>
        <taxon>Neoteleostei</taxon>
        <taxon>Acanthomorphata</taxon>
        <taxon>Ovalentaria</taxon>
        <taxon>Atherinomorphae</taxon>
        <taxon>Cyprinodontiformes</taxon>
        <taxon>Goodeidae</taxon>
        <taxon>Goodea</taxon>
    </lineage>
</organism>
<dbReference type="EMBL" id="JAHRIO010031941">
    <property type="protein sequence ID" value="MEQ2169033.1"/>
    <property type="molecule type" value="Genomic_DNA"/>
</dbReference>
<sequence length="147" mass="16775">MTVRSILRTKLQQKIRCCWRCKQYFLDTNTEAASVAGSGKTADVAFRETKQVKWSLGRFFRKDSIQPFKPALSDREAIKLELKSCLQALEVDGENDPSGLVEMHQANFPRVSKLAKKYLCIPATNAPSQKKEFELHTVFQCLKFAPF</sequence>
<keyword evidence="3" id="KW-1185">Reference proteome</keyword>
<reference evidence="2 3" key="1">
    <citation type="submission" date="2021-06" db="EMBL/GenBank/DDBJ databases">
        <authorList>
            <person name="Palmer J.M."/>
        </authorList>
    </citation>
    <scope>NUCLEOTIDE SEQUENCE [LARGE SCALE GENOMIC DNA]</scope>
    <source>
        <strain evidence="2 3">GA_2019</strain>
        <tissue evidence="2">Muscle</tissue>
    </source>
</reference>
<dbReference type="Proteomes" id="UP001476798">
    <property type="component" value="Unassembled WGS sequence"/>
</dbReference>
<evidence type="ECO:0000259" key="1">
    <source>
        <dbReference type="Pfam" id="PF05699"/>
    </source>
</evidence>
<evidence type="ECO:0000313" key="2">
    <source>
        <dbReference type="EMBL" id="MEQ2169033.1"/>
    </source>
</evidence>
<dbReference type="InterPro" id="IPR008906">
    <property type="entry name" value="HATC_C_dom"/>
</dbReference>